<organism evidence="10 11">
    <name type="scientific">Curvularia clavata</name>
    <dbReference type="NCBI Taxonomy" id="95742"/>
    <lineage>
        <taxon>Eukaryota</taxon>
        <taxon>Fungi</taxon>
        <taxon>Dikarya</taxon>
        <taxon>Ascomycota</taxon>
        <taxon>Pezizomycotina</taxon>
        <taxon>Dothideomycetes</taxon>
        <taxon>Pleosporomycetidae</taxon>
        <taxon>Pleosporales</taxon>
        <taxon>Pleosporineae</taxon>
        <taxon>Pleosporaceae</taxon>
        <taxon>Curvularia</taxon>
    </lineage>
</organism>
<dbReference type="InterPro" id="IPR027417">
    <property type="entry name" value="P-loop_NTPase"/>
</dbReference>
<dbReference type="InterPro" id="IPR005225">
    <property type="entry name" value="Small_GTP-bd"/>
</dbReference>
<dbReference type="SMART" id="SM00173">
    <property type="entry name" value="RAS"/>
    <property type="match status" value="1"/>
</dbReference>
<dbReference type="GO" id="GO:0007264">
    <property type="term" value="P:small GTPase-mediated signal transduction"/>
    <property type="evidence" value="ECO:0007669"/>
    <property type="project" value="InterPro"/>
</dbReference>
<evidence type="ECO:0000313" key="11">
    <source>
        <dbReference type="Proteomes" id="UP001056012"/>
    </source>
</evidence>
<keyword evidence="8" id="KW-0449">Lipoprotein</keyword>
<dbReference type="InterPro" id="IPR001806">
    <property type="entry name" value="Small_GTPase"/>
</dbReference>
<dbReference type="PANTHER" id="PTHR24072">
    <property type="entry name" value="RHO FAMILY GTPASE"/>
    <property type="match status" value="1"/>
</dbReference>
<evidence type="ECO:0000256" key="3">
    <source>
        <dbReference type="ARBA" id="ARBA00022475"/>
    </source>
</evidence>
<dbReference type="SMART" id="SM00176">
    <property type="entry name" value="RAN"/>
    <property type="match status" value="1"/>
</dbReference>
<dbReference type="InterPro" id="IPR003578">
    <property type="entry name" value="Small_GTPase_Rho"/>
</dbReference>
<sequence length="270" mass="29639">MAQQQQNGEPVMRSLRPGEPSAAPMFPSLIFLFLVALQFQPTPLTHNVFWCRRPPDAPTLTGVNSMVPSTPAFASQLALAGPLVIIGDGACGKTSLLSVFTLGYFPTRYVPTVFENYVTDCRVDGKSVQLALWDTAGQEDYERLRPLAYSKAHVILIGFSVDSPDSLDNVKHKWAEEARERCPTVPIILVGLKKDLRDDPLAQEEMRKKSLRFTTTKQGSDMKDMIGARKYLECSSLTGDGVDDVFEAATRAALLSVDKKENPGCGCVVL</sequence>
<dbReference type="SUPFAM" id="SSF52540">
    <property type="entry name" value="P-loop containing nucleoside triphosphate hydrolases"/>
    <property type="match status" value="1"/>
</dbReference>
<dbReference type="Gene3D" id="3.40.50.300">
    <property type="entry name" value="P-loop containing nucleotide triphosphate hydrolases"/>
    <property type="match status" value="1"/>
</dbReference>
<keyword evidence="5" id="KW-0547">Nucleotide-binding</keyword>
<dbReference type="GO" id="GO:0003924">
    <property type="term" value="F:GTPase activity"/>
    <property type="evidence" value="ECO:0007669"/>
    <property type="project" value="InterPro"/>
</dbReference>
<proteinExistence type="inferred from homology"/>
<gene>
    <name evidence="10" type="ORF">yc1106_01341</name>
</gene>
<dbReference type="Proteomes" id="UP001056012">
    <property type="component" value="Chromosome 1"/>
</dbReference>
<keyword evidence="11" id="KW-1185">Reference proteome</keyword>
<dbReference type="PRINTS" id="PR00449">
    <property type="entry name" value="RASTRNSFRMNG"/>
</dbReference>
<keyword evidence="3" id="KW-1003">Cell membrane</keyword>
<dbReference type="AlphaFoldDB" id="A0A9Q8Z0X8"/>
<evidence type="ECO:0000256" key="2">
    <source>
        <dbReference type="ARBA" id="ARBA00010142"/>
    </source>
</evidence>
<evidence type="ECO:0000256" key="1">
    <source>
        <dbReference type="ARBA" id="ARBA00004193"/>
    </source>
</evidence>
<dbReference type="SMART" id="SM00174">
    <property type="entry name" value="RHO"/>
    <property type="match status" value="1"/>
</dbReference>
<dbReference type="NCBIfam" id="TIGR00231">
    <property type="entry name" value="small_GTP"/>
    <property type="match status" value="1"/>
</dbReference>
<dbReference type="SMART" id="SM00175">
    <property type="entry name" value="RAB"/>
    <property type="match status" value="1"/>
</dbReference>
<keyword evidence="4" id="KW-0488">Methylation</keyword>
<dbReference type="EMBL" id="CP089274">
    <property type="protein sequence ID" value="USP74067.1"/>
    <property type="molecule type" value="Genomic_DNA"/>
</dbReference>
<evidence type="ECO:0000256" key="9">
    <source>
        <dbReference type="ARBA" id="ARBA00023289"/>
    </source>
</evidence>
<dbReference type="GO" id="GO:0005886">
    <property type="term" value="C:plasma membrane"/>
    <property type="evidence" value="ECO:0007669"/>
    <property type="project" value="UniProtKB-SubCell"/>
</dbReference>
<comment type="subcellular location">
    <subcellularLocation>
        <location evidence="1">Cell membrane</location>
        <topology evidence="1">Lipid-anchor</topology>
    </subcellularLocation>
</comment>
<evidence type="ECO:0000256" key="8">
    <source>
        <dbReference type="ARBA" id="ARBA00023288"/>
    </source>
</evidence>
<dbReference type="GO" id="GO:0005525">
    <property type="term" value="F:GTP binding"/>
    <property type="evidence" value="ECO:0007669"/>
    <property type="project" value="UniProtKB-KW"/>
</dbReference>
<name>A0A9Q8Z0X8_CURCL</name>
<evidence type="ECO:0000256" key="6">
    <source>
        <dbReference type="ARBA" id="ARBA00023134"/>
    </source>
</evidence>
<comment type="similarity">
    <text evidence="2">Belongs to the small GTPase superfamily. Rho family.</text>
</comment>
<keyword evidence="9" id="KW-0636">Prenylation</keyword>
<evidence type="ECO:0008006" key="12">
    <source>
        <dbReference type="Google" id="ProtNLM"/>
    </source>
</evidence>
<keyword evidence="7" id="KW-0472">Membrane</keyword>
<keyword evidence="6" id="KW-0342">GTP-binding</keyword>
<dbReference type="PROSITE" id="PS51421">
    <property type="entry name" value="RAS"/>
    <property type="match status" value="1"/>
</dbReference>
<evidence type="ECO:0000256" key="5">
    <source>
        <dbReference type="ARBA" id="ARBA00022741"/>
    </source>
</evidence>
<evidence type="ECO:0000313" key="10">
    <source>
        <dbReference type="EMBL" id="USP74067.1"/>
    </source>
</evidence>
<dbReference type="PROSITE" id="PS51419">
    <property type="entry name" value="RAB"/>
    <property type="match status" value="1"/>
</dbReference>
<dbReference type="PROSITE" id="PS51420">
    <property type="entry name" value="RHO"/>
    <property type="match status" value="1"/>
</dbReference>
<dbReference type="FunFam" id="3.40.50.300:FF:000573">
    <property type="entry name" value="RHO family GTPase Rho2"/>
    <property type="match status" value="1"/>
</dbReference>
<protein>
    <recommendedName>
        <fullName evidence="12">GTP-binding protein rho2</fullName>
    </recommendedName>
</protein>
<dbReference type="VEuPathDB" id="FungiDB:yc1106_01341"/>
<dbReference type="GO" id="GO:0007163">
    <property type="term" value="P:establishment or maintenance of cell polarity"/>
    <property type="evidence" value="ECO:0007669"/>
    <property type="project" value="UniProtKB-ARBA"/>
</dbReference>
<dbReference type="Pfam" id="PF00071">
    <property type="entry name" value="Ras"/>
    <property type="match status" value="1"/>
</dbReference>
<dbReference type="OrthoDB" id="8830751at2759"/>
<evidence type="ECO:0000256" key="4">
    <source>
        <dbReference type="ARBA" id="ARBA00022481"/>
    </source>
</evidence>
<evidence type="ECO:0000256" key="7">
    <source>
        <dbReference type="ARBA" id="ARBA00023136"/>
    </source>
</evidence>
<reference evidence="10" key="1">
    <citation type="submission" date="2021-12" db="EMBL/GenBank/DDBJ databases">
        <title>Curvularia clavata genome.</title>
        <authorList>
            <person name="Cao Y."/>
        </authorList>
    </citation>
    <scope>NUCLEOTIDE SEQUENCE</scope>
    <source>
        <strain evidence="10">Yc1106</strain>
    </source>
</reference>
<accession>A0A9Q8Z0X8</accession>